<keyword evidence="5" id="KW-0812">Transmembrane</keyword>
<reference evidence="8" key="1">
    <citation type="journal article" date="2019" name="Int. J. Syst. Evol. Microbiol.">
        <title>The Global Catalogue of Microorganisms (GCM) 10K type strain sequencing project: providing services to taxonomists for standard genome sequencing and annotation.</title>
        <authorList>
            <consortium name="The Broad Institute Genomics Platform"/>
            <consortium name="The Broad Institute Genome Sequencing Center for Infectious Disease"/>
            <person name="Wu L."/>
            <person name="Ma J."/>
        </authorList>
    </citation>
    <scope>NUCLEOTIDE SEQUENCE [LARGE SCALE GENOMIC DNA]</scope>
    <source>
        <strain evidence="8">CCUG 42722</strain>
    </source>
</reference>
<dbReference type="Gene3D" id="2.60.40.2810">
    <property type="match status" value="2"/>
</dbReference>
<comment type="caution">
    <text evidence="7">The sequence shown here is derived from an EMBL/GenBank/DDBJ whole genome shotgun (WGS) entry which is preliminary data.</text>
</comment>
<feature type="domain" description="Fibronectin type-III" evidence="6">
    <location>
        <begin position="1740"/>
        <end position="1829"/>
    </location>
</feature>
<dbReference type="InterPro" id="IPR050991">
    <property type="entry name" value="ECM_Regulatory_Proteins"/>
</dbReference>
<feature type="region of interest" description="Disordered" evidence="4">
    <location>
        <begin position="1619"/>
        <end position="1655"/>
    </location>
</feature>
<feature type="region of interest" description="Disordered" evidence="4">
    <location>
        <begin position="1583"/>
        <end position="1606"/>
    </location>
</feature>
<dbReference type="InterPro" id="IPR036116">
    <property type="entry name" value="FN3_sf"/>
</dbReference>
<feature type="compositionally biased region" description="Basic and acidic residues" evidence="4">
    <location>
        <begin position="1539"/>
        <end position="1557"/>
    </location>
</feature>
<evidence type="ECO:0000256" key="2">
    <source>
        <dbReference type="ARBA" id="ARBA00023295"/>
    </source>
</evidence>
<evidence type="ECO:0000259" key="6">
    <source>
        <dbReference type="PROSITE" id="PS50853"/>
    </source>
</evidence>
<keyword evidence="1" id="KW-0677">Repeat</keyword>
<protein>
    <submittedName>
        <fullName evidence="7">Ig-like domain-containing protein</fullName>
    </submittedName>
</protein>
<evidence type="ECO:0000256" key="3">
    <source>
        <dbReference type="ARBA" id="ARBA00023326"/>
    </source>
</evidence>
<feature type="domain" description="Fibronectin type-III" evidence="6">
    <location>
        <begin position="1547"/>
        <end position="1639"/>
    </location>
</feature>
<keyword evidence="2" id="KW-0326">Glycosidase</keyword>
<dbReference type="PROSITE" id="PS50853">
    <property type="entry name" value="FN3"/>
    <property type="match status" value="4"/>
</dbReference>
<dbReference type="Pfam" id="PF00041">
    <property type="entry name" value="fn3"/>
    <property type="match status" value="3"/>
</dbReference>
<dbReference type="EMBL" id="JBHSFI010000007">
    <property type="protein sequence ID" value="MFC4630948.1"/>
    <property type="molecule type" value="Genomic_DNA"/>
</dbReference>
<evidence type="ECO:0000256" key="1">
    <source>
        <dbReference type="ARBA" id="ARBA00022737"/>
    </source>
</evidence>
<dbReference type="InterPro" id="IPR003961">
    <property type="entry name" value="FN3_dom"/>
</dbReference>
<evidence type="ECO:0000313" key="8">
    <source>
        <dbReference type="Proteomes" id="UP001596011"/>
    </source>
</evidence>
<feature type="region of interest" description="Disordered" evidence="4">
    <location>
        <begin position="1529"/>
        <end position="1557"/>
    </location>
</feature>
<dbReference type="InterPro" id="IPR013783">
    <property type="entry name" value="Ig-like_fold"/>
</dbReference>
<keyword evidence="5" id="KW-1133">Transmembrane helix</keyword>
<organism evidence="7 8">
    <name type="scientific">Promicromonospora alba</name>
    <dbReference type="NCBI Taxonomy" id="1616110"/>
    <lineage>
        <taxon>Bacteria</taxon>
        <taxon>Bacillati</taxon>
        <taxon>Actinomycetota</taxon>
        <taxon>Actinomycetes</taxon>
        <taxon>Micrococcales</taxon>
        <taxon>Promicromonosporaceae</taxon>
        <taxon>Promicromonospora</taxon>
    </lineage>
</organism>
<proteinExistence type="predicted"/>
<dbReference type="Gene3D" id="2.60.40.10">
    <property type="entry name" value="Immunoglobulins"/>
    <property type="match status" value="4"/>
</dbReference>
<keyword evidence="3" id="KW-0624">Polysaccharide degradation</keyword>
<keyword evidence="8" id="KW-1185">Reference proteome</keyword>
<dbReference type="Proteomes" id="UP001596011">
    <property type="component" value="Unassembled WGS sequence"/>
</dbReference>
<dbReference type="SMART" id="SM00060">
    <property type="entry name" value="FN3"/>
    <property type="match status" value="5"/>
</dbReference>
<feature type="transmembrane region" description="Helical" evidence="5">
    <location>
        <begin position="12"/>
        <end position="34"/>
    </location>
</feature>
<accession>A0ABV9HN21</accession>
<feature type="compositionally biased region" description="Polar residues" evidence="4">
    <location>
        <begin position="1589"/>
        <end position="1606"/>
    </location>
</feature>
<keyword evidence="5" id="KW-0472">Membrane</keyword>
<evidence type="ECO:0000256" key="5">
    <source>
        <dbReference type="SAM" id="Phobius"/>
    </source>
</evidence>
<keyword evidence="3" id="KW-0119">Carbohydrate metabolism</keyword>
<feature type="compositionally biased region" description="Basic and acidic residues" evidence="4">
    <location>
        <begin position="1359"/>
        <end position="1369"/>
    </location>
</feature>
<feature type="domain" description="Fibronectin type-III" evidence="6">
    <location>
        <begin position="1643"/>
        <end position="1739"/>
    </location>
</feature>
<dbReference type="PANTHER" id="PTHR46708">
    <property type="entry name" value="TENASCIN"/>
    <property type="match status" value="1"/>
</dbReference>
<keyword evidence="2" id="KW-0378">Hydrolase</keyword>
<name>A0ABV9HN21_9MICO</name>
<feature type="region of interest" description="Disordered" evidence="4">
    <location>
        <begin position="1721"/>
        <end position="1752"/>
    </location>
</feature>
<evidence type="ECO:0000313" key="7">
    <source>
        <dbReference type="EMBL" id="MFC4630948.1"/>
    </source>
</evidence>
<feature type="region of interest" description="Disordered" evidence="4">
    <location>
        <begin position="1358"/>
        <end position="1387"/>
    </location>
</feature>
<evidence type="ECO:0000256" key="4">
    <source>
        <dbReference type="SAM" id="MobiDB-lite"/>
    </source>
</evidence>
<sequence length="2017" mass="212525">MSLVSRALKNRRSVVSTSVVTLFGVGLLSFALLYEGESTADVELNDSGVWVTRTAQGELGRFNYDAKALDGVLLAGAGSFDVEQDAQHVLLNSTSRFSASPVNPGQLVLDATMKLPAGAQVASGSATTAVYDPETGKAWVLPFASTTFDENKLKPTVKAGPGGKLAVGNDGTVLLAVPGDGKLYTIPTTKQGVAEQVDEVGLPLSADAEVQVSAVGDEPVVFDQTSGTLVLPGGDTVKIADGAQGTLQQPSSETGNVVVATLNGLVVQPLAGGTSTLHSLTGGPASVASAPVQLGGCVYGAWSGPGQVVRECAGETNDVRQALEGADASTSLVYRVNRDVIVLNDVANGQLWMAADDFEMVDDWDYMQPKKGDGDKTESEQTTAMQVDHFVADRNKANNTPVPEKDSIGVRPGRTTVLNVLGNDMDKDGDVMTASVVTPPEGVSVNRVLGGAALQADVPDNATGETTFTYQVDDGRENGTATTEATVRVVPLTENNPPVQPDGEPVLQVGQDRLASMKVLPYFQDPDGDDLYLSDATTANPLDEVRFRPDGTVEFRDGGGATGLKVVDIRVVDSEGEAFQGKMHVDVVAANVAPVPVQDHVTVLTGEPVTVNPMVNDHDANDDTLRLTSVAEAAGASITQNTPAGNFKFRSDQAGSYDVPYYISDGVEQTMGLVRVDVVDPPEEAGAPVAVSDQVLLPTGGSALVDVLANDTDPAGGVLVVQGVNVPTGAPVTVSVLNHQILKVSEIKRLGEPVLVTYRVANGSGTVTGQVRVVPIPTSAQMRPPEAGPDEATVRVGDVVTIPVLKNDSHPDGLAMKVTDKLQEAPPSSLGEAFVSEDTVRFKAGNKAETVHAVYEVEDANGQKDSAQVTITIKDEPANIAPQLPDIEARVLSTGTVRIPLPLDGIDPDGDHVTLSSISAAPSKGNAKIVDGAIDYQASDTTGFDTFSYQVTDTRGAIGQGVVRVGIAAPPASNQEPQAIDDETTVRPERTVAIPALLNDSDPDGDQISLVAKAFEGTKELKPKAVEDDVVVTAPGEAGPYSFYYGIQDPYQAGTSGAITVNVDPDAPLLRPIAYDDVVTSDDVEGDTSVTVNVLDNDADPDGVGADLDVAVDPGLKGVTVTESNAIRVELTEDAQVITYTVTDMDGLEAKAFVRVPSNQARPHIKPGLDPLKAFSGDPLTIELEDYVVVREGHKPRITKDNTVKAVAGKVAMTDHDTLVYTSAEDYAGAASVSFEVTDGTGPDDAKGLTAVLTLQIDVVPSNNQPPKITGTPVLEVAAAEKATVDLSRYVKDPDKDPLDFKVGSKNGIEMTVSGTSVIGEVGAVPKGTVVQLPMTVSDGRNPAVRAELTVKVVQSTKPEVKTTDDKVPNAHQGKPSTVPVLKNDTNPFPQTPLKVVAAASEAGGGKVSFTDSEVVVTPEDDFTGVMTVRYTVQDGTGDPDRQVDGFVKLTVLGKPDAPRAPRIEEVRSETVVLSWDQPNNNGADITSYTLRTDGGQEHRCTTTTCTFDGLRNNVKYTFTVVATNEVADSAPSPASAEVRPDEKPDKPEPPTLKFGDRKLTVSWKNKAYTDRSPIDCVTLEISPPPADNVTQKTCQTSSPVEWTGLQNGTSYTVRVQAKNDADQPSDWSDPSAAETPATKPDQPNPPTATSSDTAAGGQITVTWQAPNNNGDAIRQYYVTEYRDGVRTRTMPDSDLEMVVQKLSTESAYKYTVEAENKAGRSPVSAESAETVPYGTPDTVGTPTARLGSETSGQVDVQWNRINDFRGKGGYYNVRANGGTAQNAGNNASYTHKSLNNGTAYTFQVQACNANGACSVWSESSNPPQTPYGPPIQPTITATPGIGNVSFSWDADGDNGVPTRVQVSGAVSSTSKAGTATADGNPGQTLEACVRVTDENGEWKEACDSAQVLQPRAWVTAASSGPNSSSRYWMVNWEGFDANSEVACWAGDTSRIDNGPNYWHDIHEGHARTWEGSTKYPMNGASGSRQLSCWMGSSYNGTEVAFMVDGVRYETRTWNVR</sequence>
<feature type="domain" description="Fibronectin type-III" evidence="6">
    <location>
        <begin position="1458"/>
        <end position="1544"/>
    </location>
</feature>
<dbReference type="CDD" id="cd00063">
    <property type="entry name" value="FN3"/>
    <property type="match status" value="4"/>
</dbReference>
<gene>
    <name evidence="7" type="ORF">ACFO6V_22060</name>
</gene>
<dbReference type="PANTHER" id="PTHR46708:SF2">
    <property type="entry name" value="FIBRONECTIN TYPE-III DOMAIN-CONTAINING PROTEIN"/>
    <property type="match status" value="1"/>
</dbReference>
<dbReference type="SUPFAM" id="SSF49265">
    <property type="entry name" value="Fibronectin type III"/>
    <property type="match status" value="3"/>
</dbReference>
<dbReference type="Pfam" id="PF17963">
    <property type="entry name" value="Big_9"/>
    <property type="match status" value="8"/>
</dbReference>
<dbReference type="RefSeq" id="WP_377139448.1">
    <property type="nucleotide sequence ID" value="NZ_JBHSFI010000007.1"/>
</dbReference>